<comment type="caution">
    <text evidence="2">The sequence shown here is derived from an EMBL/GenBank/DDBJ whole genome shotgun (WGS) entry which is preliminary data.</text>
</comment>
<keyword evidence="3" id="KW-1185">Reference proteome</keyword>
<reference evidence="2 3" key="1">
    <citation type="submission" date="2018-10" db="EMBL/GenBank/DDBJ databases">
        <authorList>
            <person name="Ekblom R."/>
            <person name="Jareborg N."/>
        </authorList>
    </citation>
    <scope>NUCLEOTIDE SEQUENCE [LARGE SCALE GENOMIC DNA]</scope>
    <source>
        <tissue evidence="2">Muscle</tissue>
    </source>
</reference>
<feature type="non-terminal residue" evidence="2">
    <location>
        <position position="1"/>
    </location>
</feature>
<dbReference type="EMBL" id="CYRY02002969">
    <property type="protein sequence ID" value="VCW67662.1"/>
    <property type="molecule type" value="Genomic_DNA"/>
</dbReference>
<feature type="compositionally biased region" description="Basic and acidic residues" evidence="1">
    <location>
        <begin position="65"/>
        <end position="78"/>
    </location>
</feature>
<organism evidence="2 3">
    <name type="scientific">Gulo gulo</name>
    <name type="common">Wolverine</name>
    <name type="synonym">Gluton</name>
    <dbReference type="NCBI Taxonomy" id="48420"/>
    <lineage>
        <taxon>Eukaryota</taxon>
        <taxon>Metazoa</taxon>
        <taxon>Chordata</taxon>
        <taxon>Craniata</taxon>
        <taxon>Vertebrata</taxon>
        <taxon>Euteleostomi</taxon>
        <taxon>Mammalia</taxon>
        <taxon>Eutheria</taxon>
        <taxon>Laurasiatheria</taxon>
        <taxon>Carnivora</taxon>
        <taxon>Caniformia</taxon>
        <taxon>Musteloidea</taxon>
        <taxon>Mustelidae</taxon>
        <taxon>Guloninae</taxon>
        <taxon>Gulo</taxon>
    </lineage>
</organism>
<feature type="region of interest" description="Disordered" evidence="1">
    <location>
        <begin position="1"/>
        <end position="94"/>
    </location>
</feature>
<gene>
    <name evidence="2" type="ORF">BN2614_LOCUS1</name>
</gene>
<proteinExistence type="predicted"/>
<accession>A0A9X9LGM0</accession>
<dbReference type="AlphaFoldDB" id="A0A9X9LGM0"/>
<evidence type="ECO:0000313" key="3">
    <source>
        <dbReference type="Proteomes" id="UP000269945"/>
    </source>
</evidence>
<feature type="compositionally biased region" description="Polar residues" evidence="1">
    <location>
        <begin position="25"/>
        <end position="44"/>
    </location>
</feature>
<protein>
    <submittedName>
        <fullName evidence="2">Uncharacterized protein</fullName>
    </submittedName>
</protein>
<dbReference type="Proteomes" id="UP000269945">
    <property type="component" value="Unassembled WGS sequence"/>
</dbReference>
<evidence type="ECO:0000313" key="2">
    <source>
        <dbReference type="EMBL" id="VCW67662.1"/>
    </source>
</evidence>
<feature type="non-terminal residue" evidence="2">
    <location>
        <position position="94"/>
    </location>
</feature>
<evidence type="ECO:0000256" key="1">
    <source>
        <dbReference type="SAM" id="MobiDB-lite"/>
    </source>
</evidence>
<sequence length="94" mass="10230">VGAPVPAAARVLEPSRAFRRPARGLQSSRGSVPTSTRKAQTGHSHPNMINVMSSLRKTLIAAEKQMGEKQKKKPEARTGQRHRQSRPGPDLAAR</sequence>
<name>A0A9X9LGM0_GULGU</name>